<dbReference type="InterPro" id="IPR002347">
    <property type="entry name" value="SDR_fam"/>
</dbReference>
<comment type="caution">
    <text evidence="5">The sequence shown here is derived from an EMBL/GenBank/DDBJ whole genome shotgun (WGS) entry which is preliminary data.</text>
</comment>
<evidence type="ECO:0000256" key="2">
    <source>
        <dbReference type="ARBA" id="ARBA00023002"/>
    </source>
</evidence>
<evidence type="ECO:0000313" key="5">
    <source>
        <dbReference type="EMBL" id="MBB2968874.1"/>
    </source>
</evidence>
<dbReference type="InterPro" id="IPR036291">
    <property type="entry name" value="NAD(P)-bd_dom_sf"/>
</dbReference>
<evidence type="ECO:0000256" key="3">
    <source>
        <dbReference type="RuleBase" id="RU000363"/>
    </source>
</evidence>
<dbReference type="GO" id="GO:0005829">
    <property type="term" value="C:cytosol"/>
    <property type="evidence" value="ECO:0007669"/>
    <property type="project" value="TreeGrafter"/>
</dbReference>
<organism evidence="5 6">
    <name type="scientific">Leifsonia aquatica</name>
    <name type="common">Corynebacterium aquaticum</name>
    <dbReference type="NCBI Taxonomy" id="144185"/>
    <lineage>
        <taxon>Bacteria</taxon>
        <taxon>Bacillati</taxon>
        <taxon>Actinomycetota</taxon>
        <taxon>Actinomycetes</taxon>
        <taxon>Micrococcales</taxon>
        <taxon>Microbacteriaceae</taxon>
        <taxon>Leifsonia</taxon>
    </lineage>
</organism>
<dbReference type="PANTHER" id="PTHR43391">
    <property type="entry name" value="RETINOL DEHYDROGENASE-RELATED"/>
    <property type="match status" value="1"/>
</dbReference>
<keyword evidence="6" id="KW-1185">Reference proteome</keyword>
<dbReference type="PANTHER" id="PTHR43391:SF86">
    <property type="entry name" value="SHORT-CHAIN DEHYDROGENASE_REDUCTASE FAMILY PROTEIN"/>
    <property type="match status" value="1"/>
</dbReference>
<protein>
    <submittedName>
        <fullName evidence="5">NAD(P)-dependent dehydrogenase (Short-subunit alcohol dehydrogenase family)</fullName>
    </submittedName>
</protein>
<dbReference type="GO" id="GO:0016491">
    <property type="term" value="F:oxidoreductase activity"/>
    <property type="evidence" value="ECO:0007669"/>
    <property type="project" value="UniProtKB-KW"/>
</dbReference>
<accession>A0A7W4YLP0</accession>
<dbReference type="SMART" id="SM00822">
    <property type="entry name" value="PKS_KR"/>
    <property type="match status" value="1"/>
</dbReference>
<dbReference type="InterPro" id="IPR057326">
    <property type="entry name" value="KR_dom"/>
</dbReference>
<dbReference type="SUPFAM" id="SSF51735">
    <property type="entry name" value="NAD(P)-binding Rossmann-fold domains"/>
    <property type="match status" value="1"/>
</dbReference>
<sequence>MNSSSSTRVALVTGTSTGIGLETAVALARGGWDVVATVRDVSRADRLRDASTAAGVSLDIRALDVTDGAASTALVEQVVAERGRLDALVNNAGAAALGTAETMGIDRVRAAMEVNFFGVVQLTQAALPALRASGGRVVTVSSVGGIIGQPFNDAYCAAKFAVEGFLESLHPVAAAQGVAVIVVEPGAVASEFVANATEGRDAALADAGPYAPQLAAYLERTAGAFAAAQQPAEVAAVIERVLTEAEPPFRVQTSDAARAFVGIKLADLDGSAVTGATAGWVA</sequence>
<evidence type="ECO:0000256" key="1">
    <source>
        <dbReference type="ARBA" id="ARBA00006484"/>
    </source>
</evidence>
<dbReference type="RefSeq" id="WP_183428821.1">
    <property type="nucleotide sequence ID" value="NZ_JACHVP010000004.1"/>
</dbReference>
<dbReference type="Pfam" id="PF00106">
    <property type="entry name" value="adh_short"/>
    <property type="match status" value="1"/>
</dbReference>
<keyword evidence="2" id="KW-0560">Oxidoreductase</keyword>
<dbReference type="Proteomes" id="UP000538196">
    <property type="component" value="Unassembled WGS sequence"/>
</dbReference>
<dbReference type="CDD" id="cd05374">
    <property type="entry name" value="17beta-HSD-like_SDR_c"/>
    <property type="match status" value="1"/>
</dbReference>
<dbReference type="PRINTS" id="PR00081">
    <property type="entry name" value="GDHRDH"/>
</dbReference>
<name>A0A7W4YLP0_LEIAQ</name>
<reference evidence="5 6" key="1">
    <citation type="submission" date="2020-08" db="EMBL/GenBank/DDBJ databases">
        <title>Sequencing the genomes of 1000 actinobacteria strains.</title>
        <authorList>
            <person name="Klenk H.-P."/>
        </authorList>
    </citation>
    <scope>NUCLEOTIDE SEQUENCE [LARGE SCALE GENOMIC DNA]</scope>
    <source>
        <strain evidence="5 6">DSM 20146</strain>
    </source>
</reference>
<evidence type="ECO:0000313" key="6">
    <source>
        <dbReference type="Proteomes" id="UP000538196"/>
    </source>
</evidence>
<dbReference type="PRINTS" id="PR00080">
    <property type="entry name" value="SDRFAMILY"/>
</dbReference>
<evidence type="ECO:0000259" key="4">
    <source>
        <dbReference type="SMART" id="SM00822"/>
    </source>
</evidence>
<gene>
    <name evidence="5" type="ORF">FHX33_003650</name>
</gene>
<dbReference type="InterPro" id="IPR020904">
    <property type="entry name" value="Sc_DH/Rdtase_CS"/>
</dbReference>
<proteinExistence type="inferred from homology"/>
<feature type="domain" description="Ketoreductase" evidence="4">
    <location>
        <begin position="8"/>
        <end position="191"/>
    </location>
</feature>
<dbReference type="EMBL" id="JACHVP010000004">
    <property type="protein sequence ID" value="MBB2968874.1"/>
    <property type="molecule type" value="Genomic_DNA"/>
</dbReference>
<comment type="similarity">
    <text evidence="1 3">Belongs to the short-chain dehydrogenases/reductases (SDR) family.</text>
</comment>
<dbReference type="Gene3D" id="3.40.50.720">
    <property type="entry name" value="NAD(P)-binding Rossmann-like Domain"/>
    <property type="match status" value="1"/>
</dbReference>
<dbReference type="PROSITE" id="PS00061">
    <property type="entry name" value="ADH_SHORT"/>
    <property type="match status" value="1"/>
</dbReference>
<dbReference type="AlphaFoldDB" id="A0A7W4YLP0"/>